<accession>A0A2R6Y4W5</accession>
<evidence type="ECO:0000313" key="2">
    <source>
        <dbReference type="Proteomes" id="UP000244338"/>
    </source>
</evidence>
<dbReference type="AlphaFoldDB" id="A0A2R6Y4W5"/>
<organism evidence="1 2">
    <name type="scientific">Candidatus Carbonibacillus altaicus</name>
    <dbReference type="NCBI Taxonomy" id="2163959"/>
    <lineage>
        <taxon>Bacteria</taxon>
        <taxon>Bacillati</taxon>
        <taxon>Bacillota</taxon>
        <taxon>Bacilli</taxon>
        <taxon>Bacillales</taxon>
        <taxon>Candidatus Carbonibacillus</taxon>
    </lineage>
</organism>
<proteinExistence type="predicted"/>
<name>A0A2R6Y4W5_9BACL</name>
<evidence type="ECO:0000313" key="1">
    <source>
        <dbReference type="EMBL" id="PTQ57693.1"/>
    </source>
</evidence>
<dbReference type="EMBL" id="PEBX01000003">
    <property type="protein sequence ID" value="PTQ57693.1"/>
    <property type="molecule type" value="Genomic_DNA"/>
</dbReference>
<comment type="caution">
    <text evidence="1">The sequence shown here is derived from an EMBL/GenBank/DDBJ whole genome shotgun (WGS) entry which is preliminary data.</text>
</comment>
<reference evidence="2" key="1">
    <citation type="journal article" date="2018" name="Sci. Rep.">
        <title>Lignite coal burning seam in the remote Altai Mountains harbors a hydrogen-driven thermophilic microbial community.</title>
        <authorList>
            <person name="Kadnikov V.V."/>
            <person name="Mardanov A.V."/>
            <person name="Ivasenko D.A."/>
            <person name="Antsiferov D.V."/>
            <person name="Beletsky A.V."/>
            <person name="Karnachuk O.V."/>
            <person name="Ravin N.V."/>
        </authorList>
    </citation>
    <scope>NUCLEOTIDE SEQUENCE [LARGE SCALE GENOMIC DNA]</scope>
</reference>
<gene>
    <name evidence="1" type="ORF">BSOLF_0888</name>
</gene>
<dbReference type="Proteomes" id="UP000244338">
    <property type="component" value="Unassembled WGS sequence"/>
</dbReference>
<protein>
    <submittedName>
        <fullName evidence="1">Uncharacterized protein</fullName>
    </submittedName>
</protein>
<sequence>MRGFSLRQTEPFTYHVKKKSKETHGEATYDALDALGKPFEKTMDQR</sequence>